<dbReference type="Gene3D" id="2.40.10.10">
    <property type="entry name" value="Trypsin-like serine proteases"/>
    <property type="match status" value="2"/>
</dbReference>
<dbReference type="InterPro" id="IPR009003">
    <property type="entry name" value="Peptidase_S1_PA"/>
</dbReference>
<name>A0A6P5LVF2_PHACI</name>
<reference evidence="4" key="1">
    <citation type="submission" date="2025-08" db="UniProtKB">
        <authorList>
            <consortium name="RefSeq"/>
        </authorList>
    </citation>
    <scope>IDENTIFICATION</scope>
    <source>
        <tissue evidence="4">Spleen</tissue>
    </source>
</reference>
<dbReference type="InterPro" id="IPR001254">
    <property type="entry name" value="Trypsin_dom"/>
</dbReference>
<evidence type="ECO:0000313" key="3">
    <source>
        <dbReference type="Proteomes" id="UP000515140"/>
    </source>
</evidence>
<dbReference type="RefSeq" id="XP_020860214.1">
    <property type="nucleotide sequence ID" value="XM_021004555.1"/>
</dbReference>
<evidence type="ECO:0000259" key="2">
    <source>
        <dbReference type="PROSITE" id="PS50240"/>
    </source>
</evidence>
<protein>
    <submittedName>
        <fullName evidence="4">Serine protease 30-like</fullName>
    </submittedName>
</protein>
<feature type="domain" description="Peptidase S1" evidence="2">
    <location>
        <begin position="21"/>
        <end position="205"/>
    </location>
</feature>
<accession>A0A6P5LVF2</accession>
<dbReference type="PANTHER" id="PTHR24253:SF58">
    <property type="entry name" value="SERINE PROTEASE 33"/>
    <property type="match status" value="1"/>
</dbReference>
<gene>
    <name evidence="4" type="primary">LOC110220517</name>
</gene>
<dbReference type="SUPFAM" id="SSF50494">
    <property type="entry name" value="Trypsin-like serine proteases"/>
    <property type="match status" value="1"/>
</dbReference>
<sequence>MEGVAKNEASVESISESSPGLNASHFSVLLGSHHLDSPSPHALEQGVRQIVWHPAYTSLDESGGDIALVQCDQPAPFSENILPICLPRASSPLPSGTPCWVTGWETLKKEFFSQLPKPSSRPMFLSCPGETCETLYHLDSHRPLKVPVIEHDMVCAGSAEGTADSCQMSKKSLNFLSSLINSAPLGAVAPPPRASHTSAMYSFPG</sequence>
<dbReference type="InterPro" id="IPR043504">
    <property type="entry name" value="Peptidase_S1_PA_chymotrypsin"/>
</dbReference>
<dbReference type="AlphaFoldDB" id="A0A6P5LVF2"/>
<dbReference type="Proteomes" id="UP000515140">
    <property type="component" value="Unplaced"/>
</dbReference>
<dbReference type="PANTHER" id="PTHR24253">
    <property type="entry name" value="TRANSMEMBRANE PROTEASE SERINE"/>
    <property type="match status" value="1"/>
</dbReference>
<keyword evidence="3" id="KW-1185">Reference proteome</keyword>
<dbReference type="GO" id="GO:0004252">
    <property type="term" value="F:serine-type endopeptidase activity"/>
    <property type="evidence" value="ECO:0007669"/>
    <property type="project" value="InterPro"/>
</dbReference>
<dbReference type="PROSITE" id="PS50240">
    <property type="entry name" value="TRYPSIN_DOM"/>
    <property type="match status" value="1"/>
</dbReference>
<dbReference type="Pfam" id="PF00089">
    <property type="entry name" value="Trypsin"/>
    <property type="match status" value="1"/>
</dbReference>
<organism evidence="3 4">
    <name type="scientific">Phascolarctos cinereus</name>
    <name type="common">Koala</name>
    <dbReference type="NCBI Taxonomy" id="38626"/>
    <lineage>
        <taxon>Eukaryota</taxon>
        <taxon>Metazoa</taxon>
        <taxon>Chordata</taxon>
        <taxon>Craniata</taxon>
        <taxon>Vertebrata</taxon>
        <taxon>Euteleostomi</taxon>
        <taxon>Mammalia</taxon>
        <taxon>Metatheria</taxon>
        <taxon>Diprotodontia</taxon>
        <taxon>Phascolarctidae</taxon>
        <taxon>Phascolarctos</taxon>
    </lineage>
</organism>
<dbReference type="InParanoid" id="A0A6P5LVF2"/>
<evidence type="ECO:0000313" key="4">
    <source>
        <dbReference type="RefSeq" id="XP_020860214.1"/>
    </source>
</evidence>
<proteinExistence type="predicted"/>
<dbReference type="GO" id="GO:0006508">
    <property type="term" value="P:proteolysis"/>
    <property type="evidence" value="ECO:0007669"/>
    <property type="project" value="InterPro"/>
</dbReference>
<keyword evidence="1" id="KW-1015">Disulfide bond</keyword>
<evidence type="ECO:0000256" key="1">
    <source>
        <dbReference type="ARBA" id="ARBA00023157"/>
    </source>
</evidence>
<dbReference type="SMART" id="SM00020">
    <property type="entry name" value="Tryp_SPc"/>
    <property type="match status" value="1"/>
</dbReference>
<dbReference type="KEGG" id="pcw:110220517"/>
<dbReference type="GeneID" id="110220517"/>